<dbReference type="Gene3D" id="2.60.40.10">
    <property type="entry name" value="Immunoglobulins"/>
    <property type="match status" value="1"/>
</dbReference>
<dbReference type="PROSITE" id="PS00820">
    <property type="entry name" value="GLUCOAMYLASE"/>
    <property type="match status" value="1"/>
</dbReference>
<evidence type="ECO:0000259" key="13">
    <source>
        <dbReference type="PROSITE" id="PS51166"/>
    </source>
</evidence>
<dbReference type="FunFam" id="1.50.10.10:FF:000018">
    <property type="entry name" value="Glucoamylase"/>
    <property type="match status" value="1"/>
</dbReference>
<evidence type="ECO:0000313" key="14">
    <source>
        <dbReference type="EMBL" id="TFK45167.1"/>
    </source>
</evidence>
<feature type="signal peptide" evidence="12">
    <location>
        <begin position="1"/>
        <end position="20"/>
    </location>
</feature>
<dbReference type="Gene3D" id="1.50.10.10">
    <property type="match status" value="1"/>
</dbReference>
<feature type="active site" description="Proton donor" evidence="10">
    <location>
        <position position="201"/>
    </location>
</feature>
<evidence type="ECO:0000256" key="11">
    <source>
        <dbReference type="PIRSR" id="PIRSR001031-2"/>
    </source>
</evidence>
<dbReference type="FunFam" id="2.60.40.10:FF:000552">
    <property type="entry name" value="Related to glucoamylase"/>
    <property type="match status" value="1"/>
</dbReference>
<dbReference type="GO" id="GO:0004339">
    <property type="term" value="F:glucan 1,4-alpha-glucosidase activity"/>
    <property type="evidence" value="ECO:0007669"/>
    <property type="project" value="UniProtKB-EC"/>
</dbReference>
<feature type="chain" id="PRO_5023078115" description="Glucoamylase" evidence="12">
    <location>
        <begin position="21"/>
        <end position="581"/>
    </location>
</feature>
<dbReference type="InterPro" id="IPR011613">
    <property type="entry name" value="GH15-like"/>
</dbReference>
<dbReference type="SUPFAM" id="SSF48208">
    <property type="entry name" value="Six-hairpin glycosidases"/>
    <property type="match status" value="1"/>
</dbReference>
<dbReference type="InterPro" id="IPR013783">
    <property type="entry name" value="Ig-like_fold"/>
</dbReference>
<dbReference type="InterPro" id="IPR008291">
    <property type="entry name" value="Glucoamylase_SBD"/>
</dbReference>
<dbReference type="PANTHER" id="PTHR31616">
    <property type="entry name" value="TREHALASE"/>
    <property type="match status" value="1"/>
</dbReference>
<evidence type="ECO:0000256" key="12">
    <source>
        <dbReference type="SAM" id="SignalP"/>
    </source>
</evidence>
<feature type="active site" description="Proton acceptor" evidence="10">
    <location>
        <position position="198"/>
    </location>
</feature>
<keyword evidence="15" id="KW-1185">Reference proteome</keyword>
<feature type="domain" description="CBM20" evidence="13">
    <location>
        <begin position="483"/>
        <end position="581"/>
    </location>
</feature>
<reference evidence="14 15" key="1">
    <citation type="journal article" date="2019" name="Nat. Ecol. Evol.">
        <title>Megaphylogeny resolves global patterns of mushroom evolution.</title>
        <authorList>
            <person name="Varga T."/>
            <person name="Krizsan K."/>
            <person name="Foldi C."/>
            <person name="Dima B."/>
            <person name="Sanchez-Garcia M."/>
            <person name="Sanchez-Ramirez S."/>
            <person name="Szollosi G.J."/>
            <person name="Szarkandi J.G."/>
            <person name="Papp V."/>
            <person name="Albert L."/>
            <person name="Andreopoulos W."/>
            <person name="Angelini C."/>
            <person name="Antonin V."/>
            <person name="Barry K.W."/>
            <person name="Bougher N.L."/>
            <person name="Buchanan P."/>
            <person name="Buyck B."/>
            <person name="Bense V."/>
            <person name="Catcheside P."/>
            <person name="Chovatia M."/>
            <person name="Cooper J."/>
            <person name="Damon W."/>
            <person name="Desjardin D."/>
            <person name="Finy P."/>
            <person name="Geml J."/>
            <person name="Haridas S."/>
            <person name="Hughes K."/>
            <person name="Justo A."/>
            <person name="Karasinski D."/>
            <person name="Kautmanova I."/>
            <person name="Kiss B."/>
            <person name="Kocsube S."/>
            <person name="Kotiranta H."/>
            <person name="LaButti K.M."/>
            <person name="Lechner B.E."/>
            <person name="Liimatainen K."/>
            <person name="Lipzen A."/>
            <person name="Lukacs Z."/>
            <person name="Mihaltcheva S."/>
            <person name="Morgado L.N."/>
            <person name="Niskanen T."/>
            <person name="Noordeloos M.E."/>
            <person name="Ohm R.A."/>
            <person name="Ortiz-Santana B."/>
            <person name="Ovrebo C."/>
            <person name="Racz N."/>
            <person name="Riley R."/>
            <person name="Savchenko A."/>
            <person name="Shiryaev A."/>
            <person name="Soop K."/>
            <person name="Spirin V."/>
            <person name="Szebenyi C."/>
            <person name="Tomsovsky M."/>
            <person name="Tulloss R.E."/>
            <person name="Uehling J."/>
            <person name="Grigoriev I.V."/>
            <person name="Vagvolgyi C."/>
            <person name="Papp T."/>
            <person name="Martin F.M."/>
            <person name="Miettinen O."/>
            <person name="Hibbett D.S."/>
            <person name="Nagy L.G."/>
        </authorList>
    </citation>
    <scope>NUCLEOTIDE SEQUENCE [LARGE SCALE GENOMIC DNA]</scope>
    <source>
        <strain evidence="14 15">CBS 166.37</strain>
    </source>
</reference>
<keyword evidence="6 9" id="KW-0119">Carbohydrate metabolism</keyword>
<dbReference type="STRING" id="68775.A0A5C3MJT1"/>
<dbReference type="InterPro" id="IPR008928">
    <property type="entry name" value="6-hairpin_glycosidase_sf"/>
</dbReference>
<dbReference type="GO" id="GO:0000272">
    <property type="term" value="P:polysaccharide catabolic process"/>
    <property type="evidence" value="ECO:0007669"/>
    <property type="project" value="UniProtKB-KW"/>
</dbReference>
<dbReference type="InterPro" id="IPR046966">
    <property type="entry name" value="Glucoamylase_active_site"/>
</dbReference>
<comment type="similarity">
    <text evidence="2 9">Belongs to the glycosyl hydrolase 15 family.</text>
</comment>
<dbReference type="OrthoDB" id="6123450at2759"/>
<dbReference type="PRINTS" id="PR00736">
    <property type="entry name" value="GLHYDRLASE15"/>
</dbReference>
<keyword evidence="8 9" id="KW-0624">Polysaccharide degradation</keyword>
<dbReference type="EC" id="3.2.1.3" evidence="9"/>
<keyword evidence="7 9" id="KW-0326">Glycosidase</keyword>
<dbReference type="Pfam" id="PF00723">
    <property type="entry name" value="Glyco_hydro_15"/>
    <property type="match status" value="1"/>
</dbReference>
<evidence type="ECO:0000256" key="6">
    <source>
        <dbReference type="ARBA" id="ARBA00023277"/>
    </source>
</evidence>
<protein>
    <recommendedName>
        <fullName evidence="9">Glucoamylase</fullName>
        <ecNumber evidence="9">3.2.1.3</ecNumber>
    </recommendedName>
    <alternativeName>
        <fullName evidence="9">1,4-alpha-D-glucan glucohydrolase</fullName>
    </alternativeName>
    <alternativeName>
        <fullName evidence="9">Glucan 1,4-alpha-glucosidase</fullName>
    </alternativeName>
</protein>
<evidence type="ECO:0000313" key="15">
    <source>
        <dbReference type="Proteomes" id="UP000308652"/>
    </source>
</evidence>
<evidence type="ECO:0000256" key="1">
    <source>
        <dbReference type="ARBA" id="ARBA00001863"/>
    </source>
</evidence>
<dbReference type="GO" id="GO:2001070">
    <property type="term" value="F:starch binding"/>
    <property type="evidence" value="ECO:0007669"/>
    <property type="project" value="InterPro"/>
</dbReference>
<dbReference type="EMBL" id="ML213590">
    <property type="protein sequence ID" value="TFK45167.1"/>
    <property type="molecule type" value="Genomic_DNA"/>
</dbReference>
<dbReference type="PIRSF" id="PIRSF001031">
    <property type="entry name" value="Glu-a-glcsd_SBD"/>
    <property type="match status" value="1"/>
</dbReference>
<accession>A0A5C3MJT1</accession>
<dbReference type="InterPro" id="IPR002044">
    <property type="entry name" value="CBM20"/>
</dbReference>
<dbReference type="Proteomes" id="UP000308652">
    <property type="component" value="Unassembled WGS sequence"/>
</dbReference>
<comment type="catalytic activity">
    <reaction evidence="1 9">
        <text>Hydrolysis of terminal (1-&gt;4)-linked alpha-D-glucose residues successively from non-reducing ends of the chains with release of beta-D-glucose.</text>
        <dbReference type="EC" id="3.2.1.3"/>
    </reaction>
</comment>
<feature type="binding site" evidence="11">
    <location>
        <position position="142"/>
    </location>
    <ligand>
        <name>substrate</name>
    </ligand>
</feature>
<evidence type="ECO:0000256" key="7">
    <source>
        <dbReference type="ARBA" id="ARBA00023295"/>
    </source>
</evidence>
<organism evidence="14 15">
    <name type="scientific">Crucibulum laeve</name>
    <dbReference type="NCBI Taxonomy" id="68775"/>
    <lineage>
        <taxon>Eukaryota</taxon>
        <taxon>Fungi</taxon>
        <taxon>Dikarya</taxon>
        <taxon>Basidiomycota</taxon>
        <taxon>Agaricomycotina</taxon>
        <taxon>Agaricomycetes</taxon>
        <taxon>Agaricomycetidae</taxon>
        <taxon>Agaricales</taxon>
        <taxon>Agaricineae</taxon>
        <taxon>Nidulariaceae</taxon>
        <taxon>Crucibulum</taxon>
    </lineage>
</organism>
<evidence type="ECO:0000256" key="5">
    <source>
        <dbReference type="ARBA" id="ARBA00023180"/>
    </source>
</evidence>
<dbReference type="CDD" id="cd05808">
    <property type="entry name" value="CBM20_alpha_amylase"/>
    <property type="match status" value="1"/>
</dbReference>
<dbReference type="AlphaFoldDB" id="A0A5C3MJT1"/>
<evidence type="ECO:0000256" key="9">
    <source>
        <dbReference type="PIRNR" id="PIRNR001031"/>
    </source>
</evidence>
<dbReference type="PROSITE" id="PS51166">
    <property type="entry name" value="CBM20"/>
    <property type="match status" value="1"/>
</dbReference>
<dbReference type="SUPFAM" id="SSF49452">
    <property type="entry name" value="Starch-binding domain-like"/>
    <property type="match status" value="1"/>
</dbReference>
<evidence type="ECO:0000256" key="3">
    <source>
        <dbReference type="ARBA" id="ARBA00022729"/>
    </source>
</evidence>
<evidence type="ECO:0000256" key="4">
    <source>
        <dbReference type="ARBA" id="ARBA00022801"/>
    </source>
</evidence>
<name>A0A5C3MJT1_9AGAR</name>
<keyword evidence="5" id="KW-0325">Glycoprotein</keyword>
<dbReference type="Pfam" id="PF00686">
    <property type="entry name" value="CBM_20"/>
    <property type="match status" value="1"/>
</dbReference>
<gene>
    <name evidence="14" type="ORF">BDQ12DRAFT_621828</name>
</gene>
<sequence length="581" mass="61710">MRFSLLSILFGLGSVASVWGQTNTAEAFFASESPIAKTGLLANIGPSGSKSSGAKSGVVIASPSRSSPDYLYTWTRDSALVFLAIVNQYTLGLDNSLRSQIDNYVGAQKIQQQVSNPSGSVSSGGLGEPKFHIDLSAFTGGWGRPQRDGPGLRATTLITWAEFLLTQGNTSYVTNELWPIIKLDLDYVASTWSQSGFDLWEEVNSSGSFFTTASHLRSLRQGIRLATAIGQTSVVSGYTTQVNAVLCYLQTYWDSNGFVNSNKGGGRTGKDANSLIASNNLFDAAAGCDTTTFQPCSDRALSNLLQYVDTFRSWAINSGIATNQGIATGRYSEDSYYGGNPWYLTTLAVSEQLYNALTVWKAQGTIKVTAVSLPFFQRISPSASVGEYASGTATFTTLTTAVKTYADSFVSIVAKYTPSNGGLSEQYTKTTGAPTSATDLTWSYASVLTALDAREGVIPASWGAAGLTLPSTCSNSGGGGTGGGGGATVAVTFKVSATTVWGESIFLTGSIAELANWSPDNALALNADNYPIWTVTVNIPASATFQYKYIRKYNGVKWESDPNRQFTAPASGSYVINDGWR</sequence>
<dbReference type="InterPro" id="IPR000165">
    <property type="entry name" value="Glucoamylase"/>
</dbReference>
<dbReference type="InterPro" id="IPR012341">
    <property type="entry name" value="6hp_glycosidase-like_sf"/>
</dbReference>
<keyword evidence="4 9" id="KW-0378">Hydrolase</keyword>
<dbReference type="InterPro" id="IPR013784">
    <property type="entry name" value="Carb-bd-like_fold"/>
</dbReference>
<dbReference type="PANTHER" id="PTHR31616:SF12">
    <property type="entry name" value="GLUCOAMYLASE"/>
    <property type="match status" value="1"/>
</dbReference>
<evidence type="ECO:0000256" key="8">
    <source>
        <dbReference type="ARBA" id="ARBA00023326"/>
    </source>
</evidence>
<dbReference type="GO" id="GO:0000324">
    <property type="term" value="C:fungal-type vacuole"/>
    <property type="evidence" value="ECO:0007669"/>
    <property type="project" value="TreeGrafter"/>
</dbReference>
<evidence type="ECO:0000256" key="2">
    <source>
        <dbReference type="ARBA" id="ARBA00006188"/>
    </source>
</evidence>
<keyword evidence="3 12" id="KW-0732">Signal</keyword>
<evidence type="ECO:0000256" key="10">
    <source>
        <dbReference type="PIRSR" id="PIRSR001031-1"/>
    </source>
</evidence>
<proteinExistence type="inferred from homology"/>
<dbReference type="SMART" id="SM01065">
    <property type="entry name" value="CBM_2"/>
    <property type="match status" value="1"/>
</dbReference>